<proteinExistence type="predicted"/>
<dbReference type="Proteomes" id="UP000694522">
    <property type="component" value="Unplaced"/>
</dbReference>
<dbReference type="PANTHER" id="PTHR33332">
    <property type="entry name" value="REVERSE TRANSCRIPTASE DOMAIN-CONTAINING PROTEIN"/>
    <property type="match status" value="1"/>
</dbReference>
<dbReference type="InterPro" id="IPR043502">
    <property type="entry name" value="DNA/RNA_pol_sf"/>
</dbReference>
<organism evidence="2 3">
    <name type="scientific">Amazona collaria</name>
    <name type="common">yellow-billed parrot</name>
    <dbReference type="NCBI Taxonomy" id="241587"/>
    <lineage>
        <taxon>Eukaryota</taxon>
        <taxon>Metazoa</taxon>
        <taxon>Chordata</taxon>
        <taxon>Craniata</taxon>
        <taxon>Vertebrata</taxon>
        <taxon>Euteleostomi</taxon>
        <taxon>Archelosauria</taxon>
        <taxon>Archosauria</taxon>
        <taxon>Dinosauria</taxon>
        <taxon>Saurischia</taxon>
        <taxon>Theropoda</taxon>
        <taxon>Coelurosauria</taxon>
        <taxon>Aves</taxon>
        <taxon>Neognathae</taxon>
        <taxon>Neoaves</taxon>
        <taxon>Telluraves</taxon>
        <taxon>Australaves</taxon>
        <taxon>Psittaciformes</taxon>
        <taxon>Psittacidae</taxon>
        <taxon>Amazona</taxon>
    </lineage>
</organism>
<evidence type="ECO:0000313" key="3">
    <source>
        <dbReference type="Proteomes" id="UP000694522"/>
    </source>
</evidence>
<dbReference type="CDD" id="cd01650">
    <property type="entry name" value="RT_nLTR_like"/>
    <property type="match status" value="1"/>
</dbReference>
<evidence type="ECO:0000313" key="2">
    <source>
        <dbReference type="Ensembl" id="ENSACOP00000015622.1"/>
    </source>
</evidence>
<dbReference type="Pfam" id="PF00078">
    <property type="entry name" value="RVT_1"/>
    <property type="match status" value="1"/>
</dbReference>
<keyword evidence="3" id="KW-1185">Reference proteome</keyword>
<dbReference type="InterPro" id="IPR000477">
    <property type="entry name" value="RT_dom"/>
</dbReference>
<name>A0A8B9G3B6_9PSIT</name>
<evidence type="ECO:0000259" key="1">
    <source>
        <dbReference type="Pfam" id="PF00078"/>
    </source>
</evidence>
<feature type="domain" description="Reverse transcriptase" evidence="1">
    <location>
        <begin position="4"/>
        <end position="131"/>
    </location>
</feature>
<reference evidence="2" key="2">
    <citation type="submission" date="2025-09" db="UniProtKB">
        <authorList>
            <consortium name="Ensembl"/>
        </authorList>
    </citation>
    <scope>IDENTIFICATION</scope>
</reference>
<dbReference type="Ensembl" id="ENSACOT00000016175.1">
    <property type="protein sequence ID" value="ENSACOP00000015622.1"/>
    <property type="gene ID" value="ENSACOG00000010900.1"/>
</dbReference>
<dbReference type="SUPFAM" id="SSF56672">
    <property type="entry name" value="DNA/RNA polymerases"/>
    <property type="match status" value="1"/>
</dbReference>
<reference evidence="2" key="1">
    <citation type="submission" date="2025-08" db="UniProtKB">
        <authorList>
            <consortium name="Ensembl"/>
        </authorList>
    </citation>
    <scope>IDENTIFICATION</scope>
</reference>
<dbReference type="AlphaFoldDB" id="A0A8B9G3B6"/>
<protein>
    <recommendedName>
        <fullName evidence="1">Reverse transcriptase domain-containing protein</fullName>
    </recommendedName>
</protein>
<sequence length="412" mass="47385">MDDPGNYRPVSNTSVPAKILEQILLEGMLRHMKNNKVLGDSQHGFTKGKSCLTNLVALYDGATELMDRGRAVDVIYLDLCKAFDTVPHDILVSKLERHQFDRWTTRWIKNWLNGRTQRVVVNGSMSSWRPVMSDMDSATECTLSKFANDTKLCSSVDTLERRDAIQRDLDTPVRWADADLTKHNHDKCKVLHLSQSNARHSYRVGREEIESSPAEKDLGVLVDEKMNMSRQCALAAQKANRILGCSKRSVTSRSREVLLPLYSALLRPHLEYYVQFWCPQHKKDMELLEQVQRRATRMIRGLEHLPYEDRLRKLGLFSLEKRRLRGDLIAAFQYLKGAYRDAGEGLFSRDHSDRTRGNGFKLRQGKFRSATRRKFFTVRVVRHWNGLPREVVNAPSLVVFKARLDIGLDGMA</sequence>
<accession>A0A8B9G3B6</accession>